<dbReference type="SUPFAM" id="SSF82282">
    <property type="entry name" value="Homocysteine S-methyltransferase"/>
    <property type="match status" value="1"/>
</dbReference>
<name>A0A1I6JZ87_9FIRM</name>
<evidence type="ECO:0000256" key="4">
    <source>
        <dbReference type="ARBA" id="ARBA00022833"/>
    </source>
</evidence>
<keyword evidence="1 7" id="KW-0489">Methyltransferase</keyword>
<dbReference type="GO" id="GO:0009086">
    <property type="term" value="P:methionine biosynthetic process"/>
    <property type="evidence" value="ECO:0007669"/>
    <property type="project" value="InterPro"/>
</dbReference>
<dbReference type="InterPro" id="IPR003726">
    <property type="entry name" value="HCY_dom"/>
</dbReference>
<evidence type="ECO:0000256" key="6">
    <source>
        <dbReference type="PIRSR" id="PIRSR037505-2"/>
    </source>
</evidence>
<dbReference type="Pfam" id="PF02574">
    <property type="entry name" value="S-methyl_trans"/>
    <property type="match status" value="1"/>
</dbReference>
<feature type="domain" description="Hcy-binding" evidence="8">
    <location>
        <begin position="3"/>
        <end position="310"/>
    </location>
</feature>
<comment type="cofactor">
    <cofactor evidence="6">
        <name>Zn(2+)</name>
        <dbReference type="ChEBI" id="CHEBI:29105"/>
    </cofactor>
    <text evidence="6">Binds 1 zinc ion per subunit.</text>
</comment>
<dbReference type="Proteomes" id="UP000214760">
    <property type="component" value="Unassembled WGS sequence"/>
</dbReference>
<organism evidence="9 10">
    <name type="scientific">[Clostridium] aminophilum</name>
    <dbReference type="NCBI Taxonomy" id="1526"/>
    <lineage>
        <taxon>Bacteria</taxon>
        <taxon>Bacillati</taxon>
        <taxon>Bacillota</taxon>
        <taxon>Clostridia</taxon>
        <taxon>Lachnospirales</taxon>
        <taxon>Lachnospiraceae</taxon>
    </lineage>
</organism>
<dbReference type="GO" id="GO:0033528">
    <property type="term" value="P:S-methylmethionine cycle"/>
    <property type="evidence" value="ECO:0007669"/>
    <property type="project" value="TreeGrafter"/>
</dbReference>
<protein>
    <recommendedName>
        <fullName evidence="5">S-methylmethionine:homocysteine methyltransferase</fullName>
    </recommendedName>
</protein>
<reference evidence="9 10" key="1">
    <citation type="submission" date="2016-10" db="EMBL/GenBank/DDBJ databases">
        <authorList>
            <person name="de Groot N.N."/>
        </authorList>
    </citation>
    <scope>NUCLEOTIDE SEQUENCE [LARGE SCALE GENOMIC DNA]</scope>
    <source>
        <strain evidence="9 10">F</strain>
    </source>
</reference>
<evidence type="ECO:0000256" key="5">
    <source>
        <dbReference type="ARBA" id="ARBA00076752"/>
    </source>
</evidence>
<dbReference type="InterPro" id="IPR051486">
    <property type="entry name" value="Hcy_S-methyltransferase"/>
</dbReference>
<dbReference type="PANTHER" id="PTHR46015:SF1">
    <property type="entry name" value="HOMOCYSTEINE S-METHYLTRANSFERASE-LIKE ISOFORM 1"/>
    <property type="match status" value="1"/>
</dbReference>
<dbReference type="RefSeq" id="WP_031473996.1">
    <property type="nucleotide sequence ID" value="NZ_FOZC01000013.1"/>
</dbReference>
<evidence type="ECO:0000313" key="10">
    <source>
        <dbReference type="Proteomes" id="UP000214760"/>
    </source>
</evidence>
<feature type="binding site" evidence="7">
    <location>
        <position position="295"/>
    </location>
    <ligand>
        <name>Zn(2+)</name>
        <dbReference type="ChEBI" id="CHEBI:29105"/>
    </ligand>
</feature>
<evidence type="ECO:0000259" key="8">
    <source>
        <dbReference type="PROSITE" id="PS50970"/>
    </source>
</evidence>
<feature type="binding site" evidence="6 7">
    <location>
        <position position="230"/>
    </location>
    <ligand>
        <name>Zn(2+)</name>
        <dbReference type="ChEBI" id="CHEBI:29105"/>
    </ligand>
</feature>
<keyword evidence="2 7" id="KW-0808">Transferase</keyword>
<dbReference type="EMBL" id="FOZC01000013">
    <property type="protein sequence ID" value="SFR84264.1"/>
    <property type="molecule type" value="Genomic_DNA"/>
</dbReference>
<dbReference type="GO" id="GO:0032259">
    <property type="term" value="P:methylation"/>
    <property type="evidence" value="ECO:0007669"/>
    <property type="project" value="UniProtKB-KW"/>
</dbReference>
<dbReference type="InterPro" id="IPR036589">
    <property type="entry name" value="HCY_dom_sf"/>
</dbReference>
<accession>A0A1I6JZ87</accession>
<dbReference type="Gene3D" id="3.20.20.330">
    <property type="entry name" value="Homocysteine-binding-like domain"/>
    <property type="match status" value="1"/>
</dbReference>
<gene>
    <name evidence="9" type="ORF">SAMN02910262_02113</name>
</gene>
<evidence type="ECO:0000256" key="2">
    <source>
        <dbReference type="ARBA" id="ARBA00022679"/>
    </source>
</evidence>
<dbReference type="GO" id="GO:0008898">
    <property type="term" value="F:S-adenosylmethionine-homocysteine S-methyltransferase activity"/>
    <property type="evidence" value="ECO:0007669"/>
    <property type="project" value="TreeGrafter"/>
</dbReference>
<feature type="binding site" evidence="7">
    <location>
        <position position="296"/>
    </location>
    <ligand>
        <name>Zn(2+)</name>
        <dbReference type="ChEBI" id="CHEBI:29105"/>
    </ligand>
</feature>
<sequence length="325" mass="36058">MKESLTDIMEQNGVMVIDGSMGSALEQLGANLNNRLWTARVLAENPDLVRQVHMGYFRAGADCGITCSYQATIPGLMENGFTEAEAEQLIRRSVEIFLRAREEWWENEGKAAGRAYPLCLAGIGPYGAYRADGSEYTGDYQISDEELDHFHRRRTELLAEAGADLLLFETQPSLHEALIAAKIAEELERDYWISFSCVDGKHTGKGDRIADCARVLSKDHPHLKMIGVNCTKPEYIESLIGELKQNTDLPIAVYPNSGETYDPVTKTWTAANGNLDFGAYALRYMKAGASAVGGCCTTVEQHIRQVVRVRETYRSLGKPAVIRVK</sequence>
<dbReference type="GO" id="GO:0008270">
    <property type="term" value="F:zinc ion binding"/>
    <property type="evidence" value="ECO:0007669"/>
    <property type="project" value="InterPro"/>
</dbReference>
<dbReference type="PIRSF" id="PIRSF037505">
    <property type="entry name" value="Betaine_HMT"/>
    <property type="match status" value="1"/>
</dbReference>
<dbReference type="NCBIfam" id="NF007020">
    <property type="entry name" value="PRK09485.1"/>
    <property type="match status" value="1"/>
</dbReference>
<dbReference type="PANTHER" id="PTHR46015">
    <property type="entry name" value="ZGC:172121"/>
    <property type="match status" value="1"/>
</dbReference>
<evidence type="ECO:0000256" key="1">
    <source>
        <dbReference type="ARBA" id="ARBA00022603"/>
    </source>
</evidence>
<evidence type="ECO:0000256" key="7">
    <source>
        <dbReference type="PROSITE-ProRule" id="PRU00333"/>
    </source>
</evidence>
<evidence type="ECO:0000256" key="3">
    <source>
        <dbReference type="ARBA" id="ARBA00022723"/>
    </source>
</evidence>
<proteinExistence type="predicted"/>
<dbReference type="PROSITE" id="PS50970">
    <property type="entry name" value="HCY"/>
    <property type="match status" value="1"/>
</dbReference>
<dbReference type="FunFam" id="3.20.20.330:FF:000002">
    <property type="entry name" value="Homocysteine S-methyltransferase"/>
    <property type="match status" value="1"/>
</dbReference>
<keyword evidence="3 6" id="KW-0479">Metal-binding</keyword>
<keyword evidence="4 6" id="KW-0862">Zinc</keyword>
<evidence type="ECO:0000313" key="9">
    <source>
        <dbReference type="EMBL" id="SFR84264.1"/>
    </source>
</evidence>
<dbReference type="AlphaFoldDB" id="A0A1I6JZ87"/>
<dbReference type="InterPro" id="IPR017226">
    <property type="entry name" value="BHMT-like"/>
</dbReference>